<organism evidence="9 10">
    <name type="scientific">Acetobacterium wieringae</name>
    <dbReference type="NCBI Taxonomy" id="52694"/>
    <lineage>
        <taxon>Bacteria</taxon>
        <taxon>Bacillati</taxon>
        <taxon>Bacillota</taxon>
        <taxon>Clostridia</taxon>
        <taxon>Eubacteriales</taxon>
        <taxon>Eubacteriaceae</taxon>
        <taxon>Acetobacterium</taxon>
    </lineage>
</organism>
<dbReference type="PROSITE" id="PS01063">
    <property type="entry name" value="SIGMA70_ECF"/>
    <property type="match status" value="1"/>
</dbReference>
<dbReference type="GO" id="GO:0003677">
    <property type="term" value="F:DNA binding"/>
    <property type="evidence" value="ECO:0007669"/>
    <property type="project" value="UniProtKB-KW"/>
</dbReference>
<sequence>MDGVKNRRFVSDGNNRMMSNNSYDAKLQMELENLIIQDYHKLYSCAFRMIGNHQDTEDVLQNSFLLAYKNLSTFRSESKLFTWLYRILINESYKHFNYINKLPLVKITEDLGVSEQEFFDSIEYTDNFDDDLVIDELREKCLQAFLKCLPKKQRVCFLLKTCTGLKNKEIAEILNMSVENVKVTLFRGRKQLQELFEMRCSLIDPEKPCKCQLWIKFMKDHSLPLPAGYQQIKTDELRKTHFKNLSLLEKIDYLYTVDQKYDQKEISDKIKKIAANIV</sequence>
<dbReference type="Gene3D" id="1.10.10.10">
    <property type="entry name" value="Winged helix-like DNA-binding domain superfamily/Winged helix DNA-binding domain"/>
    <property type="match status" value="1"/>
</dbReference>
<dbReference type="InterPro" id="IPR013249">
    <property type="entry name" value="RNA_pol_sigma70_r4_t2"/>
</dbReference>
<evidence type="ECO:0000259" key="8">
    <source>
        <dbReference type="Pfam" id="PF08281"/>
    </source>
</evidence>
<feature type="domain" description="RNA polymerase sigma factor 70 region 4 type 2" evidence="8">
    <location>
        <begin position="141"/>
        <end position="192"/>
    </location>
</feature>
<reference evidence="9 10" key="1">
    <citation type="submission" date="2019-08" db="EMBL/GenBank/DDBJ databases">
        <title>Isolation and enrichment of carboxydotrophic bacteria from anaerobic sludge for the production of bio-based chemicals from syngas.</title>
        <authorList>
            <person name="Antares A.L."/>
            <person name="Moreira J."/>
            <person name="Diender M."/>
            <person name="Parshina S.N."/>
            <person name="Stams A.J.M."/>
            <person name="Alves M."/>
            <person name="Alves J.I."/>
            <person name="Sousa D.Z."/>
        </authorList>
    </citation>
    <scope>NUCLEOTIDE SEQUENCE [LARGE SCALE GENOMIC DNA]</scope>
    <source>
        <strain evidence="9 10">JM</strain>
    </source>
</reference>
<evidence type="ECO:0000256" key="4">
    <source>
        <dbReference type="ARBA" id="ARBA00023125"/>
    </source>
</evidence>
<dbReference type="InterPro" id="IPR013324">
    <property type="entry name" value="RNA_pol_sigma_r3/r4-like"/>
</dbReference>
<dbReference type="Gene3D" id="1.10.1740.10">
    <property type="match status" value="1"/>
</dbReference>
<evidence type="ECO:0000313" key="10">
    <source>
        <dbReference type="Proteomes" id="UP000322619"/>
    </source>
</evidence>
<dbReference type="InterPro" id="IPR036388">
    <property type="entry name" value="WH-like_DNA-bd_sf"/>
</dbReference>
<dbReference type="GO" id="GO:0006950">
    <property type="term" value="P:response to stress"/>
    <property type="evidence" value="ECO:0007669"/>
    <property type="project" value="UniProtKB-ARBA"/>
</dbReference>
<comment type="similarity">
    <text evidence="1 6">Belongs to the sigma-70 factor family. ECF subfamily.</text>
</comment>
<dbReference type="InterPro" id="IPR014284">
    <property type="entry name" value="RNA_pol_sigma-70_dom"/>
</dbReference>
<name>A0A5D0WHI0_9FIRM</name>
<evidence type="ECO:0000256" key="1">
    <source>
        <dbReference type="ARBA" id="ARBA00010641"/>
    </source>
</evidence>
<evidence type="ECO:0000313" key="9">
    <source>
        <dbReference type="EMBL" id="TYC83705.1"/>
    </source>
</evidence>
<feature type="domain" description="RNA polymerase sigma-70 region 2" evidence="7">
    <location>
        <begin position="39"/>
        <end position="96"/>
    </location>
</feature>
<dbReference type="Pfam" id="PF04542">
    <property type="entry name" value="Sigma70_r2"/>
    <property type="match status" value="1"/>
</dbReference>
<dbReference type="NCBIfam" id="TIGR02937">
    <property type="entry name" value="sigma70-ECF"/>
    <property type="match status" value="1"/>
</dbReference>
<dbReference type="SUPFAM" id="SSF88946">
    <property type="entry name" value="Sigma2 domain of RNA polymerase sigma factors"/>
    <property type="match status" value="1"/>
</dbReference>
<dbReference type="InterPro" id="IPR000838">
    <property type="entry name" value="RNA_pol_sigma70_ECF_CS"/>
</dbReference>
<dbReference type="GO" id="GO:0006352">
    <property type="term" value="P:DNA-templated transcription initiation"/>
    <property type="evidence" value="ECO:0007669"/>
    <property type="project" value="InterPro"/>
</dbReference>
<dbReference type="PANTHER" id="PTHR43133:SF51">
    <property type="entry name" value="RNA POLYMERASE SIGMA FACTOR"/>
    <property type="match status" value="1"/>
</dbReference>
<keyword evidence="4 6" id="KW-0238">DNA-binding</keyword>
<keyword evidence="3 6" id="KW-0731">Sigma factor</keyword>
<protein>
    <recommendedName>
        <fullName evidence="6">RNA polymerase sigma factor</fullName>
    </recommendedName>
</protein>
<dbReference type="EMBL" id="VSLA01000029">
    <property type="protein sequence ID" value="TYC83705.1"/>
    <property type="molecule type" value="Genomic_DNA"/>
</dbReference>
<dbReference type="SUPFAM" id="SSF88659">
    <property type="entry name" value="Sigma3 and sigma4 domains of RNA polymerase sigma factors"/>
    <property type="match status" value="1"/>
</dbReference>
<comment type="caution">
    <text evidence="9">The sequence shown here is derived from an EMBL/GenBank/DDBJ whole genome shotgun (WGS) entry which is preliminary data.</text>
</comment>
<dbReference type="InterPro" id="IPR013325">
    <property type="entry name" value="RNA_pol_sigma_r2"/>
</dbReference>
<keyword evidence="2 6" id="KW-0805">Transcription regulation</keyword>
<accession>A0A5D0WHI0</accession>
<dbReference type="GO" id="GO:0016987">
    <property type="term" value="F:sigma factor activity"/>
    <property type="evidence" value="ECO:0007669"/>
    <property type="project" value="UniProtKB-KW"/>
</dbReference>
<dbReference type="Proteomes" id="UP000322619">
    <property type="component" value="Unassembled WGS sequence"/>
</dbReference>
<evidence type="ECO:0000259" key="7">
    <source>
        <dbReference type="Pfam" id="PF04542"/>
    </source>
</evidence>
<dbReference type="InterPro" id="IPR007627">
    <property type="entry name" value="RNA_pol_sigma70_r2"/>
</dbReference>
<keyword evidence="5 6" id="KW-0804">Transcription</keyword>
<evidence type="ECO:0000256" key="5">
    <source>
        <dbReference type="ARBA" id="ARBA00023163"/>
    </source>
</evidence>
<dbReference type="InterPro" id="IPR039425">
    <property type="entry name" value="RNA_pol_sigma-70-like"/>
</dbReference>
<gene>
    <name evidence="9" type="ORF">FXB42_15780</name>
</gene>
<proteinExistence type="inferred from homology"/>
<dbReference type="CDD" id="cd06171">
    <property type="entry name" value="Sigma70_r4"/>
    <property type="match status" value="1"/>
</dbReference>
<evidence type="ECO:0000256" key="3">
    <source>
        <dbReference type="ARBA" id="ARBA00023082"/>
    </source>
</evidence>
<dbReference type="AlphaFoldDB" id="A0A5D0WHI0"/>
<evidence type="ECO:0000256" key="6">
    <source>
        <dbReference type="RuleBase" id="RU000716"/>
    </source>
</evidence>
<evidence type="ECO:0000256" key="2">
    <source>
        <dbReference type="ARBA" id="ARBA00023015"/>
    </source>
</evidence>
<dbReference type="Pfam" id="PF08281">
    <property type="entry name" value="Sigma70_r4_2"/>
    <property type="match status" value="1"/>
</dbReference>
<dbReference type="PANTHER" id="PTHR43133">
    <property type="entry name" value="RNA POLYMERASE ECF-TYPE SIGMA FACTO"/>
    <property type="match status" value="1"/>
</dbReference>